<gene>
    <name evidence="5" type="ORF">K8U61_21240</name>
</gene>
<dbReference type="PANTHER" id="PTHR43669">
    <property type="entry name" value="5-KETO-D-GLUCONATE 5-REDUCTASE"/>
    <property type="match status" value="1"/>
</dbReference>
<keyword evidence="6" id="KW-1185">Reference proteome</keyword>
<evidence type="ECO:0000313" key="6">
    <source>
        <dbReference type="Proteomes" id="UP000780875"/>
    </source>
</evidence>
<comment type="caution">
    <text evidence="5">The sequence shown here is derived from an EMBL/GenBank/DDBJ whole genome shotgun (WGS) entry which is preliminary data.</text>
</comment>
<evidence type="ECO:0000256" key="2">
    <source>
        <dbReference type="ARBA" id="ARBA00023002"/>
    </source>
</evidence>
<dbReference type="Proteomes" id="UP000780875">
    <property type="component" value="Unassembled WGS sequence"/>
</dbReference>
<organism evidence="5 6">
    <name type="scientific">Nocardioides mangrovi</name>
    <dbReference type="NCBI Taxonomy" id="2874580"/>
    <lineage>
        <taxon>Bacteria</taxon>
        <taxon>Bacillati</taxon>
        <taxon>Actinomycetota</taxon>
        <taxon>Actinomycetes</taxon>
        <taxon>Propionibacteriales</taxon>
        <taxon>Nocardioidaceae</taxon>
        <taxon>Nocardioides</taxon>
    </lineage>
</organism>
<accession>A0ABS7UI59</accession>
<dbReference type="SUPFAM" id="SSF51735">
    <property type="entry name" value="NAD(P)-binding Rossmann-fold domains"/>
    <property type="match status" value="1"/>
</dbReference>
<evidence type="ECO:0000256" key="4">
    <source>
        <dbReference type="SAM" id="MobiDB-lite"/>
    </source>
</evidence>
<dbReference type="NCBIfam" id="NF006119">
    <property type="entry name" value="PRK08264.1-5"/>
    <property type="match status" value="1"/>
</dbReference>
<dbReference type="PRINTS" id="PR00081">
    <property type="entry name" value="GDHRDH"/>
</dbReference>
<dbReference type="EMBL" id="JAIQZJ010000016">
    <property type="protein sequence ID" value="MBZ5740710.1"/>
    <property type="molecule type" value="Genomic_DNA"/>
</dbReference>
<sequence length="234" mass="23689">MTGQPISGSTALVTGANRGLGKAIAEELLARGAKTVYAAVRDPQSVTDARLTPVRVDVTDPASVFAAAALASDVDLLVNNAGIASSGSVFGPDGVEALRQQLETNAIGPLVAARAFAPTLEANGGGTIVNILSVLSWVTMAATSGYSASKAAAWSLTNAMRGELRGQGTHVVGVHVGYLDTDMAAHVDGPKTDPAELARQILDAVERGDDEVLGDDLSRGVKSSLSGPVGSLSV</sequence>
<dbReference type="Pfam" id="PF00106">
    <property type="entry name" value="adh_short"/>
    <property type="match status" value="1"/>
</dbReference>
<name>A0ABS7UI59_9ACTN</name>
<comment type="similarity">
    <text evidence="1 3">Belongs to the short-chain dehydrogenases/reductases (SDR) family.</text>
</comment>
<dbReference type="InterPro" id="IPR036291">
    <property type="entry name" value="NAD(P)-bd_dom_sf"/>
</dbReference>
<evidence type="ECO:0000256" key="1">
    <source>
        <dbReference type="ARBA" id="ARBA00006484"/>
    </source>
</evidence>
<dbReference type="Gene3D" id="3.40.50.720">
    <property type="entry name" value="NAD(P)-binding Rossmann-like Domain"/>
    <property type="match status" value="1"/>
</dbReference>
<reference evidence="5 6" key="1">
    <citation type="submission" date="2021-09" db="EMBL/GenBank/DDBJ databases">
        <title>Whole genome sequence of Nocardioides sp. GBK3QG-3.</title>
        <authorList>
            <person name="Tuo L."/>
        </authorList>
    </citation>
    <scope>NUCLEOTIDE SEQUENCE [LARGE SCALE GENOMIC DNA]</scope>
    <source>
        <strain evidence="5 6">GBK3QG-3</strain>
    </source>
</reference>
<dbReference type="PROSITE" id="PS00061">
    <property type="entry name" value="ADH_SHORT"/>
    <property type="match status" value="1"/>
</dbReference>
<feature type="region of interest" description="Disordered" evidence="4">
    <location>
        <begin position="213"/>
        <end position="234"/>
    </location>
</feature>
<protein>
    <submittedName>
        <fullName evidence="5">SDR family oxidoreductase</fullName>
    </submittedName>
</protein>
<evidence type="ECO:0000256" key="3">
    <source>
        <dbReference type="RuleBase" id="RU000363"/>
    </source>
</evidence>
<feature type="compositionally biased region" description="Low complexity" evidence="4">
    <location>
        <begin position="220"/>
        <end position="234"/>
    </location>
</feature>
<dbReference type="PANTHER" id="PTHR43669:SF3">
    <property type="entry name" value="ALCOHOL DEHYDROGENASE, PUTATIVE (AFU_ORTHOLOGUE AFUA_3G03445)-RELATED"/>
    <property type="match status" value="1"/>
</dbReference>
<proteinExistence type="inferred from homology"/>
<keyword evidence="2" id="KW-0560">Oxidoreductase</keyword>
<dbReference type="RefSeq" id="WP_224125067.1">
    <property type="nucleotide sequence ID" value="NZ_JAIQZJ010000016.1"/>
</dbReference>
<dbReference type="InterPro" id="IPR002347">
    <property type="entry name" value="SDR_fam"/>
</dbReference>
<evidence type="ECO:0000313" key="5">
    <source>
        <dbReference type="EMBL" id="MBZ5740710.1"/>
    </source>
</evidence>
<dbReference type="PRINTS" id="PR00080">
    <property type="entry name" value="SDRFAMILY"/>
</dbReference>
<dbReference type="InterPro" id="IPR020904">
    <property type="entry name" value="Sc_DH/Rdtase_CS"/>
</dbReference>